<keyword evidence="11" id="KW-1185">Reference proteome</keyword>
<feature type="binding site" evidence="9">
    <location>
        <position position="216"/>
    </location>
    <ligand>
        <name>1-deoxy-D-xylulose 5-phosphate</name>
        <dbReference type="ChEBI" id="CHEBI:57792"/>
    </ligand>
</feature>
<protein>
    <recommendedName>
        <fullName evidence="9">1-deoxy-D-xylulose 5-phosphate reductoisomerase</fullName>
        <shortName evidence="9">DXP reductoisomerase</shortName>
        <ecNumber evidence="9">1.1.1.267</ecNumber>
    </recommendedName>
    <alternativeName>
        <fullName evidence="9">1-deoxyxylulose-5-phosphate reductoisomerase</fullName>
    </alternativeName>
    <alternativeName>
        <fullName evidence="9">2-C-methyl-D-erythritol 4-phosphate synthase</fullName>
    </alternativeName>
</protein>
<dbReference type="EMBL" id="CP018911">
    <property type="protein sequence ID" value="AZU04301.1"/>
    <property type="molecule type" value="Genomic_DNA"/>
</dbReference>
<dbReference type="Pfam" id="PF13288">
    <property type="entry name" value="DXPR_C"/>
    <property type="match status" value="1"/>
</dbReference>
<feature type="binding site" evidence="9">
    <location>
        <position position="175"/>
    </location>
    <ligand>
        <name>1-deoxy-D-xylulose 5-phosphate</name>
        <dbReference type="ChEBI" id="CHEBI:57792"/>
    </ligand>
</feature>
<feature type="binding site" evidence="9">
    <location>
        <position position="125"/>
    </location>
    <ligand>
        <name>NADPH</name>
        <dbReference type="ChEBI" id="CHEBI:57783"/>
    </ligand>
</feature>
<evidence type="ECO:0000313" key="10">
    <source>
        <dbReference type="EMBL" id="AZU04301.1"/>
    </source>
</evidence>
<evidence type="ECO:0000256" key="9">
    <source>
        <dbReference type="HAMAP-Rule" id="MF_00183"/>
    </source>
</evidence>
<dbReference type="AlphaFoldDB" id="A0A3T0EA70"/>
<feature type="binding site" evidence="9">
    <location>
        <position position="204"/>
    </location>
    <ligand>
        <name>NADPH</name>
        <dbReference type="ChEBI" id="CHEBI:57783"/>
    </ligand>
</feature>
<keyword evidence="7 9" id="KW-0414">Isoprene biosynthesis</keyword>
<dbReference type="PANTHER" id="PTHR30525:SF0">
    <property type="entry name" value="1-DEOXY-D-XYLULOSE 5-PHOSPHATE REDUCTOISOMERASE, CHLOROPLASTIC"/>
    <property type="match status" value="1"/>
</dbReference>
<dbReference type="GO" id="GO:0030145">
    <property type="term" value="F:manganese ion binding"/>
    <property type="evidence" value="ECO:0007669"/>
    <property type="project" value="TreeGrafter"/>
</dbReference>
<dbReference type="Pfam" id="PF02670">
    <property type="entry name" value="DXP_reductoisom"/>
    <property type="match status" value="1"/>
</dbReference>
<comment type="caution">
    <text evidence="9">Lacks conserved residue(s) required for the propagation of feature annotation.</text>
</comment>
<dbReference type="GO" id="GO:0051484">
    <property type="term" value="P:isopentenyl diphosphate biosynthetic process, methylerythritol 4-phosphate pathway involved in terpenoid biosynthetic process"/>
    <property type="evidence" value="ECO:0007669"/>
    <property type="project" value="TreeGrafter"/>
</dbReference>
<feature type="binding site" evidence="9">
    <location>
        <position position="220"/>
    </location>
    <ligand>
        <name>Mn(2+)</name>
        <dbReference type="ChEBI" id="CHEBI:29035"/>
    </ligand>
</feature>
<keyword evidence="6 9" id="KW-0464">Manganese</keyword>
<feature type="binding site" evidence="9">
    <location>
        <position position="211"/>
    </location>
    <ligand>
        <name>1-deoxy-D-xylulose 5-phosphate</name>
        <dbReference type="ChEBI" id="CHEBI:57792"/>
    </ligand>
</feature>
<organism evidence="10 11">
    <name type="scientific">Glycocaulis alkaliphilus</name>
    <dbReference type="NCBI Taxonomy" id="1434191"/>
    <lineage>
        <taxon>Bacteria</taxon>
        <taxon>Pseudomonadati</taxon>
        <taxon>Pseudomonadota</taxon>
        <taxon>Alphaproteobacteria</taxon>
        <taxon>Maricaulales</taxon>
        <taxon>Maricaulaceae</taxon>
        <taxon>Glycocaulis</taxon>
    </lineage>
</organism>
<feature type="binding site" evidence="9">
    <location>
        <position position="124"/>
    </location>
    <ligand>
        <name>1-deoxy-D-xylulose 5-phosphate</name>
        <dbReference type="ChEBI" id="CHEBI:57792"/>
    </ligand>
</feature>
<evidence type="ECO:0000256" key="4">
    <source>
        <dbReference type="ARBA" id="ARBA00022857"/>
    </source>
</evidence>
<feature type="binding site" evidence="9">
    <location>
        <position position="123"/>
    </location>
    <ligand>
        <name>NADPH</name>
        <dbReference type="ChEBI" id="CHEBI:57783"/>
    </ligand>
</feature>
<keyword evidence="5 9" id="KW-0560">Oxidoreductase</keyword>
<feature type="binding site" evidence="9">
    <location>
        <position position="151"/>
    </location>
    <ligand>
        <name>Mn(2+)</name>
        <dbReference type="ChEBI" id="CHEBI:29035"/>
    </ligand>
</feature>
<comment type="cofactor">
    <cofactor evidence="9">
        <name>Mg(2+)</name>
        <dbReference type="ChEBI" id="CHEBI:18420"/>
    </cofactor>
    <cofactor evidence="9">
        <name>Mn(2+)</name>
        <dbReference type="ChEBI" id="CHEBI:29035"/>
    </cofactor>
</comment>
<keyword evidence="4 9" id="KW-0521">NADP</keyword>
<dbReference type="SUPFAM" id="SSF69055">
    <property type="entry name" value="1-deoxy-D-xylulose-5-phosphate reductoisomerase, C-terminal domain"/>
    <property type="match status" value="1"/>
</dbReference>
<keyword evidence="9" id="KW-0460">Magnesium</keyword>
<dbReference type="Pfam" id="PF08436">
    <property type="entry name" value="DXP_redisom_C"/>
    <property type="match status" value="1"/>
</dbReference>
<feature type="binding site" evidence="9">
    <location>
        <position position="217"/>
    </location>
    <ligand>
        <name>1-deoxy-D-xylulose 5-phosphate</name>
        <dbReference type="ChEBI" id="CHEBI:57792"/>
    </ligand>
</feature>
<evidence type="ECO:0000313" key="11">
    <source>
        <dbReference type="Proteomes" id="UP000286954"/>
    </source>
</evidence>
<comment type="function">
    <text evidence="9">Catalyzes the NADPH-dependent rearrangement and reduction of 1-deoxy-D-xylulose-5-phosphate (DXP) to 2-C-methyl-D-erythritol 4-phosphate (MEP).</text>
</comment>
<feature type="binding site" evidence="9">
    <location>
        <position position="13"/>
    </location>
    <ligand>
        <name>NADPH</name>
        <dbReference type="ChEBI" id="CHEBI:57783"/>
    </ligand>
</feature>
<dbReference type="GO" id="GO:0016853">
    <property type="term" value="F:isomerase activity"/>
    <property type="evidence" value="ECO:0007669"/>
    <property type="project" value="UniProtKB-KW"/>
</dbReference>
<evidence type="ECO:0000256" key="3">
    <source>
        <dbReference type="ARBA" id="ARBA00022723"/>
    </source>
</evidence>
<dbReference type="KEGG" id="gak:X907_1770"/>
<feature type="binding site" evidence="9">
    <location>
        <position position="150"/>
    </location>
    <ligand>
        <name>1-deoxy-D-xylulose 5-phosphate</name>
        <dbReference type="ChEBI" id="CHEBI:57792"/>
    </ligand>
</feature>
<feature type="binding site" evidence="9">
    <location>
        <position position="198"/>
    </location>
    <ligand>
        <name>1-deoxy-D-xylulose 5-phosphate</name>
        <dbReference type="ChEBI" id="CHEBI:57792"/>
    </ligand>
</feature>
<feature type="binding site" evidence="9">
    <location>
        <position position="14"/>
    </location>
    <ligand>
        <name>NADPH</name>
        <dbReference type="ChEBI" id="CHEBI:57783"/>
    </ligand>
</feature>
<dbReference type="Gene3D" id="1.10.1740.10">
    <property type="match status" value="1"/>
</dbReference>
<dbReference type="NCBIfam" id="TIGR00243">
    <property type="entry name" value="Dxr"/>
    <property type="match status" value="1"/>
</dbReference>
<evidence type="ECO:0000256" key="8">
    <source>
        <dbReference type="ARBA" id="ARBA00048543"/>
    </source>
</evidence>
<dbReference type="SUPFAM" id="SSF55347">
    <property type="entry name" value="Glyceraldehyde-3-phosphate dehydrogenase-like, C-terminal domain"/>
    <property type="match status" value="1"/>
</dbReference>
<sequence>MTRSVSILGATGSVGLATLDLIAAAPAGQYAVTALTANTRAAELAELALRFRPRFTALSDPRQAHVLEAALAGSGLQWGAGASAVAEAASMDADWTMAAIVGAAGLAPTLAAVKRGKVVALANKEALVCAGPLFMESARLSGATILPVDSEHNAIFQALGGSDAASVRRIILTASGGPFRNSSLETMARASVRDAVAHPVWSMGAKISVDSATMMNKGLEVIEACHLFALPPEKVDVIVHPESIVHGLVEHQDGGLLAQMGTPDMRTPIAHALGWPDRMETRVSRLDLPALGTLTFEAPDPQRFPALDLARAAFREGGASPVILNAANEIAVDAFLNGHVGFLDIAAIVADSLEQGEGVARGSLTDFDTVYAADAAARELAVSLVKARARRSASLAQGA</sequence>
<proteinExistence type="inferred from homology"/>
<dbReference type="InterPro" id="IPR003821">
    <property type="entry name" value="DXP_reductoisomerase"/>
</dbReference>
<feature type="binding site" evidence="9">
    <location>
        <position position="220"/>
    </location>
    <ligand>
        <name>1-deoxy-D-xylulose 5-phosphate</name>
        <dbReference type="ChEBI" id="CHEBI:57792"/>
    </ligand>
</feature>
<evidence type="ECO:0000256" key="1">
    <source>
        <dbReference type="ARBA" id="ARBA00005094"/>
    </source>
</evidence>
<dbReference type="Gene3D" id="3.40.50.720">
    <property type="entry name" value="NAD(P)-binding Rossmann-like Domain"/>
    <property type="match status" value="1"/>
</dbReference>
<dbReference type="Proteomes" id="UP000286954">
    <property type="component" value="Chromosome"/>
</dbReference>
<feature type="binding site" evidence="9">
    <location>
        <position position="11"/>
    </location>
    <ligand>
        <name>NADPH</name>
        <dbReference type="ChEBI" id="CHEBI:57783"/>
    </ligand>
</feature>
<dbReference type="EC" id="1.1.1.267" evidence="9"/>
<keyword evidence="3 9" id="KW-0479">Metal-binding</keyword>
<dbReference type="FunFam" id="3.40.50.720:FF:000045">
    <property type="entry name" value="1-deoxy-D-xylulose 5-phosphate reductoisomerase"/>
    <property type="match status" value="1"/>
</dbReference>
<dbReference type="PIRSF" id="PIRSF006205">
    <property type="entry name" value="Dxp_reductismrs"/>
    <property type="match status" value="1"/>
</dbReference>
<name>A0A3T0EA70_9PROT</name>
<dbReference type="InterPro" id="IPR036291">
    <property type="entry name" value="NAD(P)-bd_dom_sf"/>
</dbReference>
<dbReference type="SUPFAM" id="SSF51735">
    <property type="entry name" value="NAD(P)-binding Rossmann-fold domains"/>
    <property type="match status" value="1"/>
</dbReference>
<comment type="pathway">
    <text evidence="1 9">Isoprenoid biosynthesis; isopentenyl diphosphate biosynthesis via DXP pathway; isopentenyl diphosphate from 1-deoxy-D-xylulose 5-phosphate: step 1/6.</text>
</comment>
<evidence type="ECO:0000256" key="6">
    <source>
        <dbReference type="ARBA" id="ARBA00023211"/>
    </source>
</evidence>
<dbReference type="OrthoDB" id="9806546at2"/>
<feature type="binding site" evidence="9">
    <location>
        <position position="149"/>
    </location>
    <ligand>
        <name>Mn(2+)</name>
        <dbReference type="ChEBI" id="CHEBI:29035"/>
    </ligand>
</feature>
<evidence type="ECO:0000256" key="2">
    <source>
        <dbReference type="ARBA" id="ARBA00006825"/>
    </source>
</evidence>
<evidence type="ECO:0000256" key="7">
    <source>
        <dbReference type="ARBA" id="ARBA00023229"/>
    </source>
</evidence>
<accession>A0A3T0EA70</accession>
<reference evidence="10 11" key="1">
    <citation type="submission" date="2016-12" db="EMBL/GenBank/DDBJ databases">
        <title>The genome of dimorphic prosthecate Glycocaulis alkaliphilus 6b-8t, isolated from crude oil dictates its adaptability in petroleum environments.</title>
        <authorList>
            <person name="Wu X.-L."/>
            <person name="Geng S."/>
        </authorList>
    </citation>
    <scope>NUCLEOTIDE SEQUENCE [LARGE SCALE GENOMIC DNA]</scope>
    <source>
        <strain evidence="10 11">6B-8</strain>
    </source>
</reference>
<keyword evidence="10" id="KW-0413">Isomerase</keyword>
<dbReference type="InterPro" id="IPR013644">
    <property type="entry name" value="DXP_reductoisomerase_C"/>
</dbReference>
<gene>
    <name evidence="9" type="primary">dxr</name>
    <name evidence="10" type="ORF">X907_1770</name>
</gene>
<dbReference type="InterPro" id="IPR026877">
    <property type="entry name" value="DXPR_C"/>
</dbReference>
<comment type="catalytic activity">
    <reaction evidence="8">
        <text>2-C-methyl-D-erythritol 4-phosphate + NADP(+) = 1-deoxy-D-xylulose 5-phosphate + NADPH + H(+)</text>
        <dbReference type="Rhea" id="RHEA:13717"/>
        <dbReference type="ChEBI" id="CHEBI:15378"/>
        <dbReference type="ChEBI" id="CHEBI:57783"/>
        <dbReference type="ChEBI" id="CHEBI:57792"/>
        <dbReference type="ChEBI" id="CHEBI:58262"/>
        <dbReference type="ChEBI" id="CHEBI:58349"/>
        <dbReference type="EC" id="1.1.1.267"/>
    </reaction>
    <physiologicalReaction direction="right-to-left" evidence="8">
        <dbReference type="Rhea" id="RHEA:13719"/>
    </physiologicalReaction>
</comment>
<dbReference type="UniPathway" id="UPA00056">
    <property type="reaction ID" value="UER00092"/>
</dbReference>
<dbReference type="HAMAP" id="MF_00183">
    <property type="entry name" value="DXP_reductoisom"/>
    <property type="match status" value="1"/>
</dbReference>
<dbReference type="PANTHER" id="PTHR30525">
    <property type="entry name" value="1-DEOXY-D-XYLULOSE 5-PHOSPHATE REDUCTOISOMERASE"/>
    <property type="match status" value="1"/>
</dbReference>
<dbReference type="InterPro" id="IPR013512">
    <property type="entry name" value="DXP_reductoisomerase_N"/>
</dbReference>
<comment type="similarity">
    <text evidence="2 9">Belongs to the DXR family.</text>
</comment>
<dbReference type="InterPro" id="IPR036169">
    <property type="entry name" value="DXPR_C_sf"/>
</dbReference>
<evidence type="ECO:0000256" key="5">
    <source>
        <dbReference type="ARBA" id="ARBA00023002"/>
    </source>
</evidence>
<dbReference type="GO" id="GO:0030604">
    <property type="term" value="F:1-deoxy-D-xylulose-5-phosphate reductoisomerase activity"/>
    <property type="evidence" value="ECO:0007669"/>
    <property type="project" value="UniProtKB-UniRule"/>
</dbReference>
<dbReference type="GO" id="GO:0070402">
    <property type="term" value="F:NADPH binding"/>
    <property type="evidence" value="ECO:0007669"/>
    <property type="project" value="InterPro"/>
</dbReference>
<feature type="binding site" evidence="9">
    <location>
        <position position="151"/>
    </location>
    <ligand>
        <name>1-deoxy-D-xylulose 5-phosphate</name>
        <dbReference type="ChEBI" id="CHEBI:57792"/>
    </ligand>
</feature>
<feature type="binding site" evidence="9">
    <location>
        <position position="12"/>
    </location>
    <ligand>
        <name>NADPH</name>
        <dbReference type="ChEBI" id="CHEBI:57783"/>
    </ligand>
</feature>
<dbReference type="RefSeq" id="WP_127567132.1">
    <property type="nucleotide sequence ID" value="NZ_BMFB01000003.1"/>
</dbReference>